<comment type="caution">
    <text evidence="1">The sequence shown here is derived from an EMBL/GenBank/DDBJ whole genome shotgun (WGS) entry which is preliminary data.</text>
</comment>
<accession>A0ACC3AIX3</accession>
<organism evidence="1 2">
    <name type="scientific">Neophaeococcomyces mojaviensis</name>
    <dbReference type="NCBI Taxonomy" id="3383035"/>
    <lineage>
        <taxon>Eukaryota</taxon>
        <taxon>Fungi</taxon>
        <taxon>Dikarya</taxon>
        <taxon>Ascomycota</taxon>
        <taxon>Pezizomycotina</taxon>
        <taxon>Eurotiomycetes</taxon>
        <taxon>Chaetothyriomycetidae</taxon>
        <taxon>Chaetothyriales</taxon>
        <taxon>Chaetothyriales incertae sedis</taxon>
        <taxon>Neophaeococcomyces</taxon>
    </lineage>
</organism>
<evidence type="ECO:0000313" key="1">
    <source>
        <dbReference type="EMBL" id="KAJ9663160.1"/>
    </source>
</evidence>
<evidence type="ECO:0000313" key="2">
    <source>
        <dbReference type="Proteomes" id="UP001172386"/>
    </source>
</evidence>
<name>A0ACC3AIX3_9EURO</name>
<sequence>MTCLSLRSALASAFGILARPSGKASTSLLQNAFRTARHQRPQIATAPFSTSTPQFAKKKKAGTDKRITLIRYHLHHPTTLNPRPLRFSRNRALRHWTIHRAWNLYRAKIKRRRELELERQYNAMAAANEELRLGAGDGGKLFRKAQMKTGTWSIPERGGGIPIEYARGQVEWVGTTAGGVGGPAKIWDHGWKRA</sequence>
<dbReference type="Proteomes" id="UP001172386">
    <property type="component" value="Unassembled WGS sequence"/>
</dbReference>
<proteinExistence type="predicted"/>
<gene>
    <name evidence="1" type="ORF">H2198_000921</name>
</gene>
<reference evidence="1" key="1">
    <citation type="submission" date="2022-10" db="EMBL/GenBank/DDBJ databases">
        <title>Culturing micro-colonial fungi from biological soil crusts in the Mojave desert and describing Neophaeococcomyces mojavensis, and introducing the new genera and species Taxawa tesnikishii.</title>
        <authorList>
            <person name="Kurbessoian T."/>
            <person name="Stajich J.E."/>
        </authorList>
    </citation>
    <scope>NUCLEOTIDE SEQUENCE</scope>
    <source>
        <strain evidence="1">JES_112</strain>
    </source>
</reference>
<protein>
    <submittedName>
        <fullName evidence="1">Uncharacterized protein</fullName>
    </submittedName>
</protein>
<dbReference type="EMBL" id="JAPDRQ010000010">
    <property type="protein sequence ID" value="KAJ9663160.1"/>
    <property type="molecule type" value="Genomic_DNA"/>
</dbReference>
<keyword evidence="2" id="KW-1185">Reference proteome</keyword>